<reference evidence="1 2" key="1">
    <citation type="submission" date="2024-03" db="EMBL/GenBank/DDBJ databases">
        <title>Bacilli Hybrid Assemblies.</title>
        <authorList>
            <person name="Kovac J."/>
        </authorList>
    </citation>
    <scope>NUCLEOTIDE SEQUENCE [LARGE SCALE GENOMIC DNA]</scope>
    <source>
        <strain evidence="1 2">FSL R7-0666</strain>
    </source>
</reference>
<evidence type="ECO:0000313" key="1">
    <source>
        <dbReference type="EMBL" id="MEN0641603.1"/>
    </source>
</evidence>
<protein>
    <submittedName>
        <fullName evidence="1">Sigma factor G inhibitor Gin</fullName>
    </submittedName>
</protein>
<keyword evidence="2" id="KW-1185">Reference proteome</keyword>
<accession>A0ABU9VCH5</accession>
<name>A0ABU9VCH5_9BACI</name>
<comment type="caution">
    <text evidence="1">The sequence shown here is derived from an EMBL/GenBank/DDBJ whole genome shotgun (WGS) entry which is preliminary data.</text>
</comment>
<evidence type="ECO:0000313" key="2">
    <source>
        <dbReference type="Proteomes" id="UP001418796"/>
    </source>
</evidence>
<organism evidence="1 2">
    <name type="scientific">Alkalicoccobacillus gibsonii</name>
    <dbReference type="NCBI Taxonomy" id="79881"/>
    <lineage>
        <taxon>Bacteria</taxon>
        <taxon>Bacillati</taxon>
        <taxon>Bacillota</taxon>
        <taxon>Bacilli</taxon>
        <taxon>Bacillales</taxon>
        <taxon>Bacillaceae</taxon>
        <taxon>Alkalicoccobacillus</taxon>
    </lineage>
</organism>
<dbReference type="EMBL" id="JBCITK010000001">
    <property type="protein sequence ID" value="MEN0641603.1"/>
    <property type="molecule type" value="Genomic_DNA"/>
</dbReference>
<dbReference type="Pfam" id="PF10764">
    <property type="entry name" value="Gin"/>
    <property type="match status" value="1"/>
</dbReference>
<proteinExistence type="predicted"/>
<sequence>MKKTTVLRVQMGHNCLICETRKTQGYRLLHSFICHTCEQKIVQSEAGTEDYSLYVQKMRKMIAGN</sequence>
<dbReference type="RefSeq" id="WP_246483375.1">
    <property type="nucleotide sequence ID" value="NZ_JAEUZA010000007.1"/>
</dbReference>
<gene>
    <name evidence="1" type="ORF">MKY91_00210</name>
</gene>
<dbReference type="InterPro" id="IPR019700">
    <property type="entry name" value="Sigma-G_inhibitor_Gin"/>
</dbReference>
<dbReference type="Proteomes" id="UP001418796">
    <property type="component" value="Unassembled WGS sequence"/>
</dbReference>